<feature type="domain" description="IclR-ED" evidence="5">
    <location>
        <begin position="63"/>
        <end position="248"/>
    </location>
</feature>
<dbReference type="STRING" id="1759059.ATE48_17555"/>
<reference evidence="6 7" key="1">
    <citation type="submission" date="2015-11" db="EMBL/GenBank/DDBJ databases">
        <title>Whole-Genome Sequence of Candidatus Oderbacter manganicum from the National Park Lower Oder Valley, Germany.</title>
        <authorList>
            <person name="Braun B."/>
            <person name="Liere K."/>
            <person name="Szewzyk U."/>
        </authorList>
    </citation>
    <scope>NUCLEOTIDE SEQUENCE [LARGE SCALE GENOMIC DNA]</scope>
    <source>
        <strain evidence="6 7">OTSz_A_272</strain>
    </source>
</reference>
<dbReference type="InterPro" id="IPR050707">
    <property type="entry name" value="HTH_MetabolicPath_Reg"/>
</dbReference>
<evidence type="ECO:0000256" key="3">
    <source>
        <dbReference type="ARBA" id="ARBA00023163"/>
    </source>
</evidence>
<accession>A0A1B1ALY8</accession>
<dbReference type="Pfam" id="PF09339">
    <property type="entry name" value="HTH_IclR"/>
    <property type="match status" value="1"/>
</dbReference>
<organism evidence="6 7">
    <name type="scientific">Candidatus Viadribacter manganicus</name>
    <dbReference type="NCBI Taxonomy" id="1759059"/>
    <lineage>
        <taxon>Bacteria</taxon>
        <taxon>Pseudomonadati</taxon>
        <taxon>Pseudomonadota</taxon>
        <taxon>Alphaproteobacteria</taxon>
        <taxon>Hyphomonadales</taxon>
        <taxon>Hyphomonadaceae</taxon>
        <taxon>Candidatus Viadribacter</taxon>
    </lineage>
</organism>
<dbReference type="SUPFAM" id="SSF55781">
    <property type="entry name" value="GAF domain-like"/>
    <property type="match status" value="1"/>
</dbReference>
<dbReference type="EMBL" id="CP013244">
    <property type="protein sequence ID" value="ANP47576.1"/>
    <property type="molecule type" value="Genomic_DNA"/>
</dbReference>
<dbReference type="GO" id="GO:0003700">
    <property type="term" value="F:DNA-binding transcription factor activity"/>
    <property type="evidence" value="ECO:0007669"/>
    <property type="project" value="TreeGrafter"/>
</dbReference>
<dbReference type="InterPro" id="IPR036390">
    <property type="entry name" value="WH_DNA-bd_sf"/>
</dbReference>
<dbReference type="InterPro" id="IPR014757">
    <property type="entry name" value="Tscrpt_reg_IclR_C"/>
</dbReference>
<feature type="region of interest" description="Disordered" evidence="4">
    <location>
        <begin position="250"/>
        <end position="269"/>
    </location>
</feature>
<keyword evidence="7" id="KW-1185">Reference proteome</keyword>
<dbReference type="KEGG" id="cbot:ATE48_17555"/>
<dbReference type="FunCoup" id="A0A1B1ALY8">
    <property type="interactions" value="22"/>
</dbReference>
<dbReference type="SMART" id="SM00346">
    <property type="entry name" value="HTH_ICLR"/>
    <property type="match status" value="1"/>
</dbReference>
<dbReference type="PANTHER" id="PTHR30136:SF23">
    <property type="entry name" value="DNA-BINDING TRANSCRIPTIONAL ACTIVATOR MHPR"/>
    <property type="match status" value="1"/>
</dbReference>
<dbReference type="PANTHER" id="PTHR30136">
    <property type="entry name" value="HELIX-TURN-HELIX TRANSCRIPTIONAL REGULATOR, ICLR FAMILY"/>
    <property type="match status" value="1"/>
</dbReference>
<proteinExistence type="predicted"/>
<protein>
    <recommendedName>
        <fullName evidence="5">IclR-ED domain-containing protein</fullName>
    </recommendedName>
</protein>
<dbReference type="InterPro" id="IPR036388">
    <property type="entry name" value="WH-like_DNA-bd_sf"/>
</dbReference>
<gene>
    <name evidence="6" type="ORF">ATE48_17555</name>
</gene>
<evidence type="ECO:0000259" key="5">
    <source>
        <dbReference type="PROSITE" id="PS51078"/>
    </source>
</evidence>
<dbReference type="SUPFAM" id="SSF46785">
    <property type="entry name" value="Winged helix' DNA-binding domain"/>
    <property type="match status" value="1"/>
</dbReference>
<keyword evidence="3" id="KW-0804">Transcription</keyword>
<evidence type="ECO:0000256" key="4">
    <source>
        <dbReference type="SAM" id="MobiDB-lite"/>
    </source>
</evidence>
<dbReference type="GO" id="GO:0045892">
    <property type="term" value="P:negative regulation of DNA-templated transcription"/>
    <property type="evidence" value="ECO:0007669"/>
    <property type="project" value="TreeGrafter"/>
</dbReference>
<evidence type="ECO:0000313" key="6">
    <source>
        <dbReference type="EMBL" id="ANP47576.1"/>
    </source>
</evidence>
<dbReference type="InterPro" id="IPR029016">
    <property type="entry name" value="GAF-like_dom_sf"/>
</dbReference>
<name>A0A1B1ALY8_9PROT</name>
<dbReference type="Gene3D" id="1.10.10.10">
    <property type="entry name" value="Winged helix-like DNA-binding domain superfamily/Winged helix DNA-binding domain"/>
    <property type="match status" value="1"/>
</dbReference>
<dbReference type="InterPro" id="IPR005471">
    <property type="entry name" value="Tscrpt_reg_IclR_N"/>
</dbReference>
<sequence length="269" mass="28815">MAIDGRLLVVIESINDLGVCTVVDIHRATGISRPAVHRMVESLCAFGYVERVGGSSAIRLTARILALSAGYRPENRLGDIAVPVLAELQQQVRWPLSFATPQDDAMIIQETTRDQNPFVFDGGRTGLRLAMPTTAIGCAFLANVDITDCEAILALWRERHGEEKGARQTLAAARYRIEQARELGFALRSGGAPKRTTSLAVCVIVNSTPVGALCTTFPTSAVSLSEASAAYVPPLKQAAKAIAASCECASDTNSRGRPAHWSRQARAAR</sequence>
<keyword evidence="1" id="KW-0805">Transcription regulation</keyword>
<dbReference type="RefSeq" id="WP_066773842.1">
    <property type="nucleotide sequence ID" value="NZ_CP013244.1"/>
</dbReference>
<dbReference type="OrthoDB" id="9807558at2"/>
<dbReference type="PROSITE" id="PS51078">
    <property type="entry name" value="ICLR_ED"/>
    <property type="match status" value="1"/>
</dbReference>
<evidence type="ECO:0000256" key="2">
    <source>
        <dbReference type="ARBA" id="ARBA00023125"/>
    </source>
</evidence>
<dbReference type="AlphaFoldDB" id="A0A1B1ALY8"/>
<dbReference type="InParanoid" id="A0A1B1ALY8"/>
<dbReference type="Proteomes" id="UP000092498">
    <property type="component" value="Chromosome"/>
</dbReference>
<keyword evidence="2" id="KW-0238">DNA-binding</keyword>
<dbReference type="Gene3D" id="3.30.450.40">
    <property type="match status" value="1"/>
</dbReference>
<dbReference type="GO" id="GO:0003677">
    <property type="term" value="F:DNA binding"/>
    <property type="evidence" value="ECO:0007669"/>
    <property type="project" value="UniProtKB-KW"/>
</dbReference>
<evidence type="ECO:0000256" key="1">
    <source>
        <dbReference type="ARBA" id="ARBA00023015"/>
    </source>
</evidence>
<evidence type="ECO:0000313" key="7">
    <source>
        <dbReference type="Proteomes" id="UP000092498"/>
    </source>
</evidence>